<keyword evidence="1" id="KW-0175">Coiled coil</keyword>
<evidence type="ECO:0000313" key="2">
    <source>
        <dbReference type="EMBL" id="QDC37213.1"/>
    </source>
</evidence>
<dbReference type="Proteomes" id="UP000311469">
    <property type="component" value="Chromosome cSF1"/>
</dbReference>
<dbReference type="AlphaFoldDB" id="A0A5B8CD17"/>
<dbReference type="RefSeq" id="WP_140042013.1">
    <property type="nucleotide sequence ID" value="NZ_CP041016.1"/>
</dbReference>
<dbReference type="NCBIfam" id="TIGR02780">
    <property type="entry name" value="TrbJ_Ti"/>
    <property type="match status" value="1"/>
</dbReference>
<gene>
    <name evidence="2" type="primary">trbJ</name>
    <name evidence="2" type="ORF">FIL70_08270</name>
</gene>
<dbReference type="KEGG" id="sufl:FIL70_08270"/>
<evidence type="ECO:0000256" key="1">
    <source>
        <dbReference type="SAM" id="Coils"/>
    </source>
</evidence>
<feature type="coiled-coil region" evidence="1">
    <location>
        <begin position="48"/>
        <end position="82"/>
    </location>
</feature>
<dbReference type="EMBL" id="CP041016">
    <property type="protein sequence ID" value="QDC37213.1"/>
    <property type="molecule type" value="Genomic_DNA"/>
</dbReference>
<accession>A0A5B8CD17</accession>
<dbReference type="InterPro" id="IPR014147">
    <property type="entry name" value="T4SS_TrbJ"/>
</dbReference>
<evidence type="ECO:0000313" key="3">
    <source>
        <dbReference type="Proteomes" id="UP000311469"/>
    </source>
</evidence>
<protein>
    <submittedName>
        <fullName evidence="2">P-type conjugative transfer protein TrbJ</fullName>
    </submittedName>
</protein>
<dbReference type="SUPFAM" id="SSF101082">
    <property type="entry name" value="Typo IV secretion system protein TraC"/>
    <property type="match status" value="1"/>
</dbReference>
<organism evidence="2 3">
    <name type="scientific">Sphingobium fuliginis ATCC 27551</name>
    <dbReference type="NCBI Taxonomy" id="1208342"/>
    <lineage>
        <taxon>Bacteria</taxon>
        <taxon>Pseudomonadati</taxon>
        <taxon>Pseudomonadota</taxon>
        <taxon>Alphaproteobacteria</taxon>
        <taxon>Sphingomonadales</taxon>
        <taxon>Sphingomonadaceae</taxon>
        <taxon>Sphingobium</taxon>
    </lineage>
</organism>
<proteinExistence type="predicted"/>
<reference evidence="2 3" key="1">
    <citation type="submission" date="2019-06" db="EMBL/GenBank/DDBJ databases">
        <title>Genome organization and adaptive potential of archetypical organophosphate degarding Sphingobium fuliginis ATCC 27551.</title>
        <authorList>
            <person name="Sarwar A."/>
            <person name="Parthasarathy S."/>
            <person name="Singh C."/>
            <person name="Siddavattam D."/>
        </authorList>
    </citation>
    <scope>NUCLEOTIDE SEQUENCE [LARGE SCALE GENOMIC DNA]</scope>
    <source>
        <strain evidence="2 3">ATCC 27551</strain>
    </source>
</reference>
<name>A0A5B8CD17_SPHSA</name>
<sequence>MTMTLKKHLVAGLMAAGAVGSIGAGLLLTGTPAQAIPVFDASNYAQNLLIAARTLAQINNQIQSLQNEANMLLNQAKNLSRVSFPEIDALRQTMQQIDTLMGQAQGINFRVNGLDQQFRQLFPNDLQSALGTNAQVIAARGRLDTAMAAYKQTMTVQAQVVENVAADAHTLEALVARSQGAEGALQAQQTTNQLLALTAKQQFQIQNLMAAQYRAETMDAARRAQAETDARAATKRFLGTGRAYTPQ</sequence>
<dbReference type="NCBIfam" id="NF010448">
    <property type="entry name" value="PRK13874.1"/>
    <property type="match status" value="1"/>
</dbReference>